<keyword evidence="2" id="KW-1185">Reference proteome</keyword>
<protein>
    <submittedName>
        <fullName evidence="1">Uncharacterized protein</fullName>
    </submittedName>
</protein>
<name>A0A1G6HAX6_9BACI</name>
<reference evidence="2" key="1">
    <citation type="submission" date="2016-09" db="EMBL/GenBank/DDBJ databases">
        <authorList>
            <person name="Varghese N."/>
            <person name="Submissions S."/>
        </authorList>
    </citation>
    <scope>NUCLEOTIDE SEQUENCE [LARGE SCALE GENOMIC DNA]</scope>
    <source>
        <strain evidence="2">25nlg</strain>
    </source>
</reference>
<dbReference type="EMBL" id="FMYM01000003">
    <property type="protein sequence ID" value="SDB91432.1"/>
    <property type="molecule type" value="Genomic_DNA"/>
</dbReference>
<sequence>MEGYTFSQFIEDLESGNEFKFEFNNREYRIYWRSDGVCFTQDGQVIYYKIEKKPIAGVKIEGCTLEEIINQQRWESVVIYDGVDPDWIGRYTFTDFVEDLEIGHEFQFNFHDKEYHISWVDDGVLFTYEGDSTQYETVKELIAHVKINSNTLKEVINNKKWTNVNMF</sequence>
<evidence type="ECO:0000313" key="1">
    <source>
        <dbReference type="EMBL" id="SDB91432.1"/>
    </source>
</evidence>
<dbReference type="RefSeq" id="WP_090774991.1">
    <property type="nucleotide sequence ID" value="NZ_FMYM01000003.1"/>
</dbReference>
<dbReference type="OrthoDB" id="2456308at2"/>
<dbReference type="AlphaFoldDB" id="A0A1G6HAX6"/>
<accession>A0A1G6HAX6</accession>
<proteinExistence type="predicted"/>
<dbReference type="Proteomes" id="UP000242662">
    <property type="component" value="Unassembled WGS sequence"/>
</dbReference>
<evidence type="ECO:0000313" key="2">
    <source>
        <dbReference type="Proteomes" id="UP000242662"/>
    </source>
</evidence>
<dbReference type="STRING" id="1464122.SAMN05421737_103135"/>
<gene>
    <name evidence="1" type="ORF">SAMN05421737_103135</name>
</gene>
<organism evidence="1 2">
    <name type="scientific">Shouchella lonarensis</name>
    <dbReference type="NCBI Taxonomy" id="1464122"/>
    <lineage>
        <taxon>Bacteria</taxon>
        <taxon>Bacillati</taxon>
        <taxon>Bacillota</taxon>
        <taxon>Bacilli</taxon>
        <taxon>Bacillales</taxon>
        <taxon>Bacillaceae</taxon>
        <taxon>Shouchella</taxon>
    </lineage>
</organism>